<dbReference type="Proteomes" id="UP001243846">
    <property type="component" value="Unassembled WGS sequence"/>
</dbReference>
<dbReference type="GO" id="GO:0016787">
    <property type="term" value="F:hydrolase activity"/>
    <property type="evidence" value="ECO:0007669"/>
    <property type="project" value="UniProtKB-KW"/>
</dbReference>
<evidence type="ECO:0000259" key="3">
    <source>
        <dbReference type="Pfam" id="PF01557"/>
    </source>
</evidence>
<evidence type="ECO:0000256" key="1">
    <source>
        <dbReference type="ARBA" id="ARBA00010211"/>
    </source>
</evidence>
<sequence>MRFRSYRSGKGAGVAVQDGAVWRDLGAVSLIDLIADGSINNAAIAEGKPEIDMAGVTLLPVIPQPPKFICVGLNYVDHAAESPYKDLPTYPAFFPRFNSSLIGHEAPLIRPRASHEFDYECELAVIIGKPARHVSEENALDHVAGYAIFNDGSLRNYQFLSVQWTPGKNFDGTGAFGPDLVTADELPAGGSGLQVQTILNGQVLQNGNTADMIFPVAKLISIASEFTTLETGTVIATGTPAGVGFARKPPIFMKEGDVCEIHVEQLGVLRNEVRNEA</sequence>
<dbReference type="EMBL" id="JAUFRC010000001">
    <property type="protein sequence ID" value="MDN3711548.1"/>
    <property type="molecule type" value="Genomic_DNA"/>
</dbReference>
<accession>A0ABT8D6M7</accession>
<organism evidence="4 5">
    <name type="scientific">Paracoccus cavernae</name>
    <dbReference type="NCBI Taxonomy" id="1571207"/>
    <lineage>
        <taxon>Bacteria</taxon>
        <taxon>Pseudomonadati</taxon>
        <taxon>Pseudomonadota</taxon>
        <taxon>Alphaproteobacteria</taxon>
        <taxon>Rhodobacterales</taxon>
        <taxon>Paracoccaceae</taxon>
        <taxon>Paracoccus</taxon>
    </lineage>
</organism>
<dbReference type="PANTHER" id="PTHR42796:SF4">
    <property type="entry name" value="FUMARYLACETOACETATE HYDROLASE DOMAIN-CONTAINING PROTEIN 2A"/>
    <property type="match status" value="1"/>
</dbReference>
<dbReference type="SUPFAM" id="SSF56529">
    <property type="entry name" value="FAH"/>
    <property type="match status" value="1"/>
</dbReference>
<dbReference type="InterPro" id="IPR036663">
    <property type="entry name" value="Fumarylacetoacetase_C_sf"/>
</dbReference>
<evidence type="ECO:0000256" key="2">
    <source>
        <dbReference type="ARBA" id="ARBA00022723"/>
    </source>
</evidence>
<dbReference type="InterPro" id="IPR011234">
    <property type="entry name" value="Fumarylacetoacetase-like_C"/>
</dbReference>
<keyword evidence="4" id="KW-0378">Hydrolase</keyword>
<evidence type="ECO:0000313" key="4">
    <source>
        <dbReference type="EMBL" id="MDN3711548.1"/>
    </source>
</evidence>
<gene>
    <name evidence="4" type="ORF">QWZ10_06420</name>
</gene>
<comment type="similarity">
    <text evidence="1">Belongs to the FAH family.</text>
</comment>
<reference evidence="5" key="1">
    <citation type="journal article" date="2019" name="Int. J. Syst. Evol. Microbiol.">
        <title>The Global Catalogue of Microorganisms (GCM) 10K type strain sequencing project: providing services to taxonomists for standard genome sequencing and annotation.</title>
        <authorList>
            <consortium name="The Broad Institute Genomics Platform"/>
            <consortium name="The Broad Institute Genome Sequencing Center for Infectious Disease"/>
            <person name="Wu L."/>
            <person name="Ma J."/>
        </authorList>
    </citation>
    <scope>NUCLEOTIDE SEQUENCE [LARGE SCALE GENOMIC DNA]</scope>
    <source>
        <strain evidence="5">CECT 8482</strain>
    </source>
</reference>
<protein>
    <submittedName>
        <fullName evidence="4">Fumarylacetoacetate hydrolase family protein</fullName>
    </submittedName>
</protein>
<evidence type="ECO:0000313" key="5">
    <source>
        <dbReference type="Proteomes" id="UP001243846"/>
    </source>
</evidence>
<dbReference type="InterPro" id="IPR051121">
    <property type="entry name" value="FAH"/>
</dbReference>
<keyword evidence="5" id="KW-1185">Reference proteome</keyword>
<dbReference type="PANTHER" id="PTHR42796">
    <property type="entry name" value="FUMARYLACETOACETATE HYDROLASE DOMAIN-CONTAINING PROTEIN 2A-RELATED"/>
    <property type="match status" value="1"/>
</dbReference>
<proteinExistence type="inferred from homology"/>
<dbReference type="Pfam" id="PF01557">
    <property type="entry name" value="FAA_hydrolase"/>
    <property type="match status" value="1"/>
</dbReference>
<dbReference type="RefSeq" id="WP_377685616.1">
    <property type="nucleotide sequence ID" value="NZ_JBHMDZ010000011.1"/>
</dbReference>
<comment type="caution">
    <text evidence="4">The sequence shown here is derived from an EMBL/GenBank/DDBJ whole genome shotgun (WGS) entry which is preliminary data.</text>
</comment>
<dbReference type="Gene3D" id="3.90.850.10">
    <property type="entry name" value="Fumarylacetoacetase-like, C-terminal domain"/>
    <property type="match status" value="1"/>
</dbReference>
<feature type="domain" description="Fumarylacetoacetase-like C-terminal" evidence="3">
    <location>
        <begin position="67"/>
        <end position="274"/>
    </location>
</feature>
<keyword evidence="2" id="KW-0479">Metal-binding</keyword>
<name>A0ABT8D6M7_9RHOB</name>